<feature type="domain" description="Winged helix-turn-helix" evidence="2">
    <location>
        <begin position="34"/>
        <end position="99"/>
    </location>
</feature>
<name>A0A1J5QJR2_9ZZZZ</name>
<evidence type="ECO:0000256" key="1">
    <source>
        <dbReference type="SAM" id="MobiDB-lite"/>
    </source>
</evidence>
<dbReference type="AlphaFoldDB" id="A0A1J5QJR2"/>
<proteinExistence type="predicted"/>
<feature type="region of interest" description="Disordered" evidence="1">
    <location>
        <begin position="1"/>
        <end position="32"/>
    </location>
</feature>
<accession>A0A1J5QJR2</accession>
<dbReference type="InterPro" id="IPR055245">
    <property type="entry name" value="HTH_proteobacteria"/>
</dbReference>
<sequence length="109" mass="12346">MSPERDDAANSGGSCGVKAKQSDQYANGNSRRAQQQRLLDYLRKHGSIDTVTARRELDTMMPAARIFELRHEQGYDIVSHRVRRETDYGRTHSVALYTLLGEPRQGVLL</sequence>
<dbReference type="EMBL" id="MLJW01000674">
    <property type="protein sequence ID" value="OIQ83769.1"/>
    <property type="molecule type" value="Genomic_DNA"/>
</dbReference>
<comment type="caution">
    <text evidence="3">The sequence shown here is derived from an EMBL/GenBank/DDBJ whole genome shotgun (WGS) entry which is preliminary data.</text>
</comment>
<feature type="compositionally biased region" description="Polar residues" evidence="1">
    <location>
        <begin position="22"/>
        <end position="32"/>
    </location>
</feature>
<evidence type="ECO:0000259" key="2">
    <source>
        <dbReference type="Pfam" id="PF14090"/>
    </source>
</evidence>
<evidence type="ECO:0000313" key="3">
    <source>
        <dbReference type="EMBL" id="OIQ83769.1"/>
    </source>
</evidence>
<protein>
    <recommendedName>
        <fullName evidence="2">Winged helix-turn-helix domain-containing protein</fullName>
    </recommendedName>
</protein>
<organism evidence="3">
    <name type="scientific">mine drainage metagenome</name>
    <dbReference type="NCBI Taxonomy" id="410659"/>
    <lineage>
        <taxon>unclassified sequences</taxon>
        <taxon>metagenomes</taxon>
        <taxon>ecological metagenomes</taxon>
    </lineage>
</organism>
<gene>
    <name evidence="3" type="ORF">GALL_344310</name>
</gene>
<dbReference type="Pfam" id="PF14090">
    <property type="entry name" value="HTH_39"/>
    <property type="match status" value="1"/>
</dbReference>
<reference evidence="3" key="1">
    <citation type="submission" date="2016-10" db="EMBL/GenBank/DDBJ databases">
        <title>Sequence of Gallionella enrichment culture.</title>
        <authorList>
            <person name="Poehlein A."/>
            <person name="Muehling M."/>
            <person name="Daniel R."/>
        </authorList>
    </citation>
    <scope>NUCLEOTIDE SEQUENCE</scope>
</reference>